<dbReference type="InterPro" id="IPR014710">
    <property type="entry name" value="RmlC-like_jellyroll"/>
</dbReference>
<protein>
    <submittedName>
        <fullName evidence="5">Pirin family protein</fullName>
    </submittedName>
</protein>
<evidence type="ECO:0000259" key="4">
    <source>
        <dbReference type="Pfam" id="PF05726"/>
    </source>
</evidence>
<dbReference type="PANTHER" id="PTHR13903:SF8">
    <property type="entry name" value="PIRIN"/>
    <property type="match status" value="1"/>
</dbReference>
<dbReference type="InterPro" id="IPR011051">
    <property type="entry name" value="RmlC_Cupin_sf"/>
</dbReference>
<evidence type="ECO:0000256" key="2">
    <source>
        <dbReference type="RuleBase" id="RU003457"/>
    </source>
</evidence>
<dbReference type="PANTHER" id="PTHR13903">
    <property type="entry name" value="PIRIN-RELATED"/>
    <property type="match status" value="1"/>
</dbReference>
<evidence type="ECO:0000313" key="5">
    <source>
        <dbReference type="EMBL" id="MBD2534666.1"/>
    </source>
</evidence>
<dbReference type="InterPro" id="IPR008778">
    <property type="entry name" value="Pirin_C_dom"/>
</dbReference>
<feature type="domain" description="Pirin C-terminal" evidence="4">
    <location>
        <begin position="175"/>
        <end position="272"/>
    </location>
</feature>
<organism evidence="5 6">
    <name type="scientific">Nostoc flagelliforme FACHB-838</name>
    <dbReference type="NCBI Taxonomy" id="2692904"/>
    <lineage>
        <taxon>Bacteria</taxon>
        <taxon>Bacillati</taxon>
        <taxon>Cyanobacteriota</taxon>
        <taxon>Cyanophyceae</taxon>
        <taxon>Nostocales</taxon>
        <taxon>Nostocaceae</taxon>
        <taxon>Nostoc</taxon>
    </lineage>
</organism>
<accession>A0ABR8DZ87</accession>
<dbReference type="CDD" id="cd02909">
    <property type="entry name" value="cupin_pirin_N"/>
    <property type="match status" value="1"/>
</dbReference>
<evidence type="ECO:0000313" key="6">
    <source>
        <dbReference type="Proteomes" id="UP000623440"/>
    </source>
</evidence>
<name>A0ABR8DZ87_9NOSO</name>
<dbReference type="Gene3D" id="2.60.120.10">
    <property type="entry name" value="Jelly Rolls"/>
    <property type="match status" value="2"/>
</dbReference>
<evidence type="ECO:0000256" key="1">
    <source>
        <dbReference type="ARBA" id="ARBA00008416"/>
    </source>
</evidence>
<dbReference type="EMBL" id="JACJSI010000183">
    <property type="protein sequence ID" value="MBD2534666.1"/>
    <property type="molecule type" value="Genomic_DNA"/>
</dbReference>
<gene>
    <name evidence="5" type="ORF">H6G97_36405</name>
</gene>
<dbReference type="RefSeq" id="WP_190945395.1">
    <property type="nucleotide sequence ID" value="NZ_JACJSI010000183.1"/>
</dbReference>
<proteinExistence type="inferred from homology"/>
<keyword evidence="6" id="KW-1185">Reference proteome</keyword>
<dbReference type="Proteomes" id="UP000623440">
    <property type="component" value="Unassembled WGS sequence"/>
</dbReference>
<evidence type="ECO:0000259" key="3">
    <source>
        <dbReference type="Pfam" id="PF02678"/>
    </source>
</evidence>
<dbReference type="InterPro" id="IPR012093">
    <property type="entry name" value="Pirin"/>
</dbReference>
<feature type="domain" description="Pirin N-terminal" evidence="3">
    <location>
        <begin position="20"/>
        <end position="122"/>
    </location>
</feature>
<dbReference type="CDD" id="cd02247">
    <property type="entry name" value="cupin_pirin_C"/>
    <property type="match status" value="1"/>
</dbReference>
<reference evidence="5 6" key="1">
    <citation type="journal article" date="2020" name="ISME J.">
        <title>Comparative genomics reveals insights into cyanobacterial evolution and habitat adaptation.</title>
        <authorList>
            <person name="Chen M.Y."/>
            <person name="Teng W.K."/>
            <person name="Zhao L."/>
            <person name="Hu C.X."/>
            <person name="Zhou Y.K."/>
            <person name="Han B.P."/>
            <person name="Song L.R."/>
            <person name="Shu W.S."/>
        </authorList>
    </citation>
    <scope>NUCLEOTIDE SEQUENCE [LARGE SCALE GENOMIC DNA]</scope>
    <source>
        <strain evidence="5 6">FACHB-838</strain>
    </source>
</reference>
<comment type="similarity">
    <text evidence="1 2">Belongs to the pirin family.</text>
</comment>
<dbReference type="Pfam" id="PF05726">
    <property type="entry name" value="Pirin_C"/>
    <property type="match status" value="1"/>
</dbReference>
<dbReference type="PIRSF" id="PIRSF006232">
    <property type="entry name" value="Pirin"/>
    <property type="match status" value="1"/>
</dbReference>
<comment type="caution">
    <text evidence="5">The sequence shown here is derived from an EMBL/GenBank/DDBJ whole genome shotgun (WGS) entry which is preliminary data.</text>
</comment>
<dbReference type="SUPFAM" id="SSF51182">
    <property type="entry name" value="RmlC-like cupins"/>
    <property type="match status" value="1"/>
</dbReference>
<dbReference type="Pfam" id="PF02678">
    <property type="entry name" value="Pirin"/>
    <property type="match status" value="1"/>
</dbReference>
<dbReference type="InterPro" id="IPR003829">
    <property type="entry name" value="Pirin_N_dom"/>
</dbReference>
<sequence>MAILQLIKPEVKNLGGSFARRSLPYPNRQMVGPFIFFDHLGPSVMPPNQGIDVRPHPHINLATVTYLFDGALMHRDSLGTVQLIQAGAVNWMTAGKGIVHSERSPDLDRHKETTIHGIQTWVALPVEDEEIDPNFIHYPAETLPTWEENGAVIKLIAGQMLGYTSPVKVFSPILYLDVVLSANAHFTIPADYSERAVYSVTEELRINDQPIEQHHLAILEPGDEIKVSATAAARCIVIGGEPLGTRYKWWNFVSSRPERIEQAKADWRDRRFATVPDETEFIPLPEVVTEANPFS</sequence>